<dbReference type="Pfam" id="PF00581">
    <property type="entry name" value="Rhodanese"/>
    <property type="match status" value="1"/>
</dbReference>
<evidence type="ECO:0000313" key="2">
    <source>
        <dbReference type="EMBL" id="MEX0404806.1"/>
    </source>
</evidence>
<feature type="domain" description="Rhodanese" evidence="1">
    <location>
        <begin position="27"/>
        <end position="129"/>
    </location>
</feature>
<dbReference type="Gene3D" id="3.40.250.10">
    <property type="entry name" value="Rhodanese-like domain"/>
    <property type="match status" value="1"/>
</dbReference>
<accession>A0ABV3SFY9</accession>
<sequence>MFIGTATSLLADPLPLELSAEQLLHIEPGEIVIVDIRFPREKPRRFEAGPIRIVRLQWTPATGGRNLPEHVNFFAQLKRLMSAEPAKTFVLLCGIGRRSAEAIHLAGQYGIRSRISHLRGGLEGQPGETGLLDELQLQGRPND</sequence>
<proteinExistence type="predicted"/>
<evidence type="ECO:0000313" key="3">
    <source>
        <dbReference type="Proteomes" id="UP001556692"/>
    </source>
</evidence>
<gene>
    <name evidence="2" type="ORF">ABGN05_03910</name>
</gene>
<evidence type="ECO:0000259" key="1">
    <source>
        <dbReference type="PROSITE" id="PS50206"/>
    </source>
</evidence>
<keyword evidence="3" id="KW-1185">Reference proteome</keyword>
<organism evidence="2 3">
    <name type="scientific">Aquibium pacificus</name>
    <dbReference type="NCBI Taxonomy" id="3153579"/>
    <lineage>
        <taxon>Bacteria</taxon>
        <taxon>Pseudomonadati</taxon>
        <taxon>Pseudomonadota</taxon>
        <taxon>Alphaproteobacteria</taxon>
        <taxon>Hyphomicrobiales</taxon>
        <taxon>Phyllobacteriaceae</taxon>
        <taxon>Aquibium</taxon>
    </lineage>
</organism>
<dbReference type="RefSeq" id="WP_367952675.1">
    <property type="nucleotide sequence ID" value="NZ_JBDPGJ010000001.1"/>
</dbReference>
<dbReference type="Proteomes" id="UP001556692">
    <property type="component" value="Unassembled WGS sequence"/>
</dbReference>
<name>A0ABV3SFY9_9HYPH</name>
<protein>
    <submittedName>
        <fullName evidence="2">Rhodanese-like domain-containing protein</fullName>
    </submittedName>
</protein>
<dbReference type="EMBL" id="JBDPGJ010000001">
    <property type="protein sequence ID" value="MEX0404806.1"/>
    <property type="molecule type" value="Genomic_DNA"/>
</dbReference>
<comment type="caution">
    <text evidence="2">The sequence shown here is derived from an EMBL/GenBank/DDBJ whole genome shotgun (WGS) entry which is preliminary data.</text>
</comment>
<dbReference type="InterPro" id="IPR001763">
    <property type="entry name" value="Rhodanese-like_dom"/>
</dbReference>
<dbReference type="SUPFAM" id="SSF52821">
    <property type="entry name" value="Rhodanese/Cell cycle control phosphatase"/>
    <property type="match status" value="1"/>
</dbReference>
<reference evidence="2 3" key="1">
    <citation type="submission" date="2024-05" db="EMBL/GenBank/DDBJ databases">
        <authorList>
            <person name="Jiang F."/>
        </authorList>
    </citation>
    <scope>NUCLEOTIDE SEQUENCE [LARGE SCALE GENOMIC DNA]</scope>
    <source>
        <strain evidence="2 3">LZ166</strain>
    </source>
</reference>
<dbReference type="InterPro" id="IPR036873">
    <property type="entry name" value="Rhodanese-like_dom_sf"/>
</dbReference>
<dbReference type="PROSITE" id="PS50206">
    <property type="entry name" value="RHODANESE_3"/>
    <property type="match status" value="1"/>
</dbReference>